<sequence length="233" mass="24487">MTQTRTPTNALIVSHGQPSEPEVAEAEIRALARAVAAHLPEWQIEGATLAADGALEAALERVPGAIVYPMFMADGWFTQTALPRRLGDHAGAVLPPFGLDAGLPQLAADWLMAEVAAKGWAARDVSVFVSGHGSGRSPRPAEVTRDFAATLGGVFAAKEIRCGFVEEAPYLADVAAGLGAMAVSLPFFAARRGHVLDDLPEALEAVGFAGLRLDPIGLHPRVPEMIANSLRRA</sequence>
<evidence type="ECO:0008006" key="3">
    <source>
        <dbReference type="Google" id="ProtNLM"/>
    </source>
</evidence>
<gene>
    <name evidence="1" type="ORF">PRI8871_03693</name>
</gene>
<dbReference type="Proteomes" id="UP000244904">
    <property type="component" value="Unassembled WGS sequence"/>
</dbReference>
<dbReference type="OrthoDB" id="7346027at2"/>
<evidence type="ECO:0000313" key="2">
    <source>
        <dbReference type="Proteomes" id="UP000244904"/>
    </source>
</evidence>
<protein>
    <recommendedName>
        <fullName evidence="3">Sirohydrochlorin ferrochelatase</fullName>
    </recommendedName>
</protein>
<proteinExistence type="predicted"/>
<evidence type="ECO:0000313" key="1">
    <source>
        <dbReference type="EMBL" id="SPF81867.1"/>
    </source>
</evidence>
<dbReference type="SUPFAM" id="SSF53800">
    <property type="entry name" value="Chelatase"/>
    <property type="match status" value="2"/>
</dbReference>
<dbReference type="EMBL" id="OMOJ01000015">
    <property type="protein sequence ID" value="SPF81867.1"/>
    <property type="molecule type" value="Genomic_DNA"/>
</dbReference>
<dbReference type="Gene3D" id="3.40.50.1400">
    <property type="match status" value="2"/>
</dbReference>
<name>A0A2R8B0W9_9RHOB</name>
<keyword evidence="2" id="KW-1185">Reference proteome</keyword>
<organism evidence="1 2">
    <name type="scientific">Pseudoprimorskyibacter insulae</name>
    <dbReference type="NCBI Taxonomy" id="1695997"/>
    <lineage>
        <taxon>Bacteria</taxon>
        <taxon>Pseudomonadati</taxon>
        <taxon>Pseudomonadota</taxon>
        <taxon>Alphaproteobacteria</taxon>
        <taxon>Rhodobacterales</taxon>
        <taxon>Paracoccaceae</taxon>
        <taxon>Pseudoprimorskyibacter</taxon>
    </lineage>
</organism>
<dbReference type="RefSeq" id="WP_108887644.1">
    <property type="nucleotide sequence ID" value="NZ_OMOJ01000015.1"/>
</dbReference>
<accession>A0A2R8B0W9</accession>
<reference evidence="2" key="1">
    <citation type="submission" date="2018-03" db="EMBL/GenBank/DDBJ databases">
        <authorList>
            <person name="Rodrigo-Torres L."/>
            <person name="Arahal R. D."/>
            <person name="Lucena T."/>
        </authorList>
    </citation>
    <scope>NUCLEOTIDE SEQUENCE [LARGE SCALE GENOMIC DNA]</scope>
    <source>
        <strain evidence="2">CECT 8871</strain>
    </source>
</reference>
<dbReference type="AlphaFoldDB" id="A0A2R8B0W9"/>